<dbReference type="Gene3D" id="3.30.43.10">
    <property type="entry name" value="Uridine Diphospho-n-acetylenolpyruvylglucosamine Reductase, domain 2"/>
    <property type="match status" value="1"/>
</dbReference>
<gene>
    <name evidence="5" type="ORF">P1J78_01125</name>
</gene>
<dbReference type="SUPFAM" id="SSF56176">
    <property type="entry name" value="FAD-binding/transporter-associated domain-like"/>
    <property type="match status" value="1"/>
</dbReference>
<evidence type="ECO:0000256" key="2">
    <source>
        <dbReference type="ARBA" id="ARBA00022827"/>
    </source>
</evidence>
<feature type="domain" description="FAD-binding PCMH-type" evidence="4">
    <location>
        <begin position="1"/>
        <end position="169"/>
    </location>
</feature>
<dbReference type="GO" id="GO:0016491">
    <property type="term" value="F:oxidoreductase activity"/>
    <property type="evidence" value="ECO:0007669"/>
    <property type="project" value="UniProtKB-KW"/>
</dbReference>
<dbReference type="SMART" id="SM01092">
    <property type="entry name" value="CO_deh_flav_C"/>
    <property type="match status" value="1"/>
</dbReference>
<dbReference type="InterPro" id="IPR005107">
    <property type="entry name" value="CO_DH_flav_C"/>
</dbReference>
<dbReference type="GO" id="GO:0071949">
    <property type="term" value="F:FAD binding"/>
    <property type="evidence" value="ECO:0007669"/>
    <property type="project" value="InterPro"/>
</dbReference>
<dbReference type="EMBL" id="JARGYC010000002">
    <property type="protein sequence ID" value="MDF0599322.1"/>
    <property type="molecule type" value="Genomic_DNA"/>
</dbReference>
<dbReference type="Gene3D" id="3.30.390.50">
    <property type="entry name" value="CO dehydrogenase flavoprotein, C-terminal domain"/>
    <property type="match status" value="1"/>
</dbReference>
<dbReference type="InterPro" id="IPR036683">
    <property type="entry name" value="CO_DH_flav_C_dom_sf"/>
</dbReference>
<dbReference type="PANTHER" id="PTHR42659">
    <property type="entry name" value="XANTHINE DEHYDROGENASE SUBUNIT C-RELATED"/>
    <property type="match status" value="1"/>
</dbReference>
<evidence type="ECO:0000313" key="5">
    <source>
        <dbReference type="EMBL" id="MDF0599322.1"/>
    </source>
</evidence>
<organism evidence="5 6">
    <name type="scientific">Psychromarinibacter sediminicola</name>
    <dbReference type="NCBI Taxonomy" id="3033385"/>
    <lineage>
        <taxon>Bacteria</taxon>
        <taxon>Pseudomonadati</taxon>
        <taxon>Pseudomonadota</taxon>
        <taxon>Alphaproteobacteria</taxon>
        <taxon>Rhodobacterales</taxon>
        <taxon>Paracoccaceae</taxon>
        <taxon>Psychromarinibacter</taxon>
    </lineage>
</organism>
<dbReference type="PROSITE" id="PS51387">
    <property type="entry name" value="FAD_PCMH"/>
    <property type="match status" value="1"/>
</dbReference>
<dbReference type="Proteomes" id="UP001220964">
    <property type="component" value="Unassembled WGS sequence"/>
</dbReference>
<dbReference type="AlphaFoldDB" id="A0AAE3NNY2"/>
<dbReference type="Pfam" id="PF00941">
    <property type="entry name" value="FAD_binding_5"/>
    <property type="match status" value="1"/>
</dbReference>
<dbReference type="Pfam" id="PF03450">
    <property type="entry name" value="CO_deh_flav_C"/>
    <property type="match status" value="1"/>
</dbReference>
<keyword evidence="3" id="KW-0560">Oxidoreductase</keyword>
<evidence type="ECO:0000259" key="4">
    <source>
        <dbReference type="PROSITE" id="PS51387"/>
    </source>
</evidence>
<evidence type="ECO:0000256" key="1">
    <source>
        <dbReference type="ARBA" id="ARBA00022630"/>
    </source>
</evidence>
<proteinExistence type="predicted"/>
<evidence type="ECO:0000256" key="3">
    <source>
        <dbReference type="ARBA" id="ARBA00023002"/>
    </source>
</evidence>
<dbReference type="PROSITE" id="PS51257">
    <property type="entry name" value="PROKAR_LIPOPROTEIN"/>
    <property type="match status" value="1"/>
</dbReference>
<reference evidence="5" key="1">
    <citation type="submission" date="2023-03" db="EMBL/GenBank/DDBJ databases">
        <title>Multiphase analysis and comparison of six strains from genera Psychromarinibacter, Lutimaribacter, and Maritimibacter, including a novel species: Psychromarinibacter sediminicola sp. nov.</title>
        <authorList>
            <person name="Wang Y.-H."/>
            <person name="Ye M.-Q."/>
            <person name="Du Z.-J."/>
        </authorList>
    </citation>
    <scope>NUCLEOTIDE SEQUENCE</scope>
    <source>
        <strain evidence="5">C21-152</strain>
    </source>
</reference>
<dbReference type="InterPro" id="IPR016166">
    <property type="entry name" value="FAD-bd_PCMH"/>
</dbReference>
<dbReference type="SUPFAM" id="SSF55447">
    <property type="entry name" value="CO dehydrogenase flavoprotein C-terminal domain-like"/>
    <property type="match status" value="1"/>
</dbReference>
<evidence type="ECO:0000313" key="6">
    <source>
        <dbReference type="Proteomes" id="UP001220964"/>
    </source>
</evidence>
<dbReference type="InterPro" id="IPR051312">
    <property type="entry name" value="Diverse_Substr_Oxidored"/>
</dbReference>
<dbReference type="InterPro" id="IPR002346">
    <property type="entry name" value="Mopterin_DH_FAD-bd"/>
</dbReference>
<protein>
    <submittedName>
        <fullName evidence="5">FAD binding domain-containing protein</fullName>
    </submittedName>
</protein>
<dbReference type="InterPro" id="IPR036318">
    <property type="entry name" value="FAD-bd_PCMH-like_sf"/>
</dbReference>
<dbReference type="Gene3D" id="3.30.465.10">
    <property type="match status" value="1"/>
</dbReference>
<dbReference type="InterPro" id="IPR016169">
    <property type="entry name" value="FAD-bd_PCMH_sub2"/>
</dbReference>
<keyword evidence="6" id="KW-1185">Reference proteome</keyword>
<name>A0AAE3NNY2_9RHOB</name>
<accession>A0AAE3NNY2</accession>
<keyword evidence="1" id="KW-0285">Flavoprotein</keyword>
<dbReference type="PANTHER" id="PTHR42659:SF2">
    <property type="entry name" value="XANTHINE DEHYDROGENASE SUBUNIT C-RELATED"/>
    <property type="match status" value="1"/>
</dbReference>
<dbReference type="InterPro" id="IPR016167">
    <property type="entry name" value="FAD-bd_PCMH_sub1"/>
</dbReference>
<comment type="caution">
    <text evidence="5">The sequence shown here is derived from an EMBL/GenBank/DDBJ whole genome shotgun (WGS) entry which is preliminary data.</text>
</comment>
<sequence length="284" mass="29060">MAAYHRPSELTEALEILAAAPVTVAAGCTDLYPATQAKALPGDILDITAIDALRGIAREDACWRIGAATTWTDVLNADLPATFDGLKLAAREVGSVQIQNAGTVAGNLCTASPAGDGAPCLLTLDASVEVQSAHGRRVVPLSSFLIGARRVELQAGEMVTGILVPAAAGAGGGDFLKLGARKYLVISIAMAAARIDVADGAIREAALAIGACSPVATRLPALEDALRGVALAEAAARVTGEMVAPVLSPIDDIRGDAAYRVEAATELMRRLLARCAARRMEAAA</sequence>
<keyword evidence="2" id="KW-0274">FAD</keyword>